<accession>A0A0C3ATI5</accession>
<dbReference type="EMBL" id="KN833027">
    <property type="protein sequence ID" value="KIM77233.1"/>
    <property type="molecule type" value="Genomic_DNA"/>
</dbReference>
<dbReference type="AlphaFoldDB" id="A0A0C3ATI5"/>
<evidence type="ECO:0008006" key="5">
    <source>
        <dbReference type="Google" id="ProtNLM"/>
    </source>
</evidence>
<feature type="compositionally biased region" description="Basic and acidic residues" evidence="1">
    <location>
        <begin position="122"/>
        <end position="135"/>
    </location>
</feature>
<evidence type="ECO:0000313" key="3">
    <source>
        <dbReference type="EMBL" id="KIM77233.1"/>
    </source>
</evidence>
<dbReference type="Proteomes" id="UP000054166">
    <property type="component" value="Unassembled WGS sequence"/>
</dbReference>
<feature type="signal peptide" evidence="2">
    <location>
        <begin position="1"/>
        <end position="21"/>
    </location>
</feature>
<name>A0A0C3ATI5_PILCF</name>
<protein>
    <recommendedName>
        <fullName evidence="5">Secreted protein</fullName>
    </recommendedName>
</protein>
<feature type="compositionally biased region" description="Basic residues" evidence="1">
    <location>
        <begin position="106"/>
        <end position="117"/>
    </location>
</feature>
<reference evidence="4" key="2">
    <citation type="submission" date="2015-01" db="EMBL/GenBank/DDBJ databases">
        <title>Evolutionary Origins and Diversification of the Mycorrhizal Mutualists.</title>
        <authorList>
            <consortium name="DOE Joint Genome Institute"/>
            <consortium name="Mycorrhizal Genomics Consortium"/>
            <person name="Kohler A."/>
            <person name="Kuo A."/>
            <person name="Nagy L.G."/>
            <person name="Floudas D."/>
            <person name="Copeland A."/>
            <person name="Barry K.W."/>
            <person name="Cichocki N."/>
            <person name="Veneault-Fourrey C."/>
            <person name="LaButti K."/>
            <person name="Lindquist E.A."/>
            <person name="Lipzen A."/>
            <person name="Lundell T."/>
            <person name="Morin E."/>
            <person name="Murat C."/>
            <person name="Riley R."/>
            <person name="Ohm R."/>
            <person name="Sun H."/>
            <person name="Tunlid A."/>
            <person name="Henrissat B."/>
            <person name="Grigoriev I.V."/>
            <person name="Hibbett D.S."/>
            <person name="Martin F."/>
        </authorList>
    </citation>
    <scope>NUCLEOTIDE SEQUENCE [LARGE SCALE GENOMIC DNA]</scope>
    <source>
        <strain evidence="4">F 1598</strain>
    </source>
</reference>
<evidence type="ECO:0000256" key="1">
    <source>
        <dbReference type="SAM" id="MobiDB-lite"/>
    </source>
</evidence>
<dbReference type="InParanoid" id="A0A0C3ATI5"/>
<proteinExistence type="predicted"/>
<gene>
    <name evidence="3" type="ORF">PILCRDRAFT_91254</name>
</gene>
<organism evidence="3 4">
    <name type="scientific">Piloderma croceum (strain F 1598)</name>
    <dbReference type="NCBI Taxonomy" id="765440"/>
    <lineage>
        <taxon>Eukaryota</taxon>
        <taxon>Fungi</taxon>
        <taxon>Dikarya</taxon>
        <taxon>Basidiomycota</taxon>
        <taxon>Agaricomycotina</taxon>
        <taxon>Agaricomycetes</taxon>
        <taxon>Agaricomycetidae</taxon>
        <taxon>Atheliales</taxon>
        <taxon>Atheliaceae</taxon>
        <taxon>Piloderma</taxon>
    </lineage>
</organism>
<dbReference type="HOGENOM" id="CLU_1787554_0_0_1"/>
<feature type="compositionally biased region" description="Basic and acidic residues" evidence="1">
    <location>
        <begin position="86"/>
        <end position="96"/>
    </location>
</feature>
<sequence length="145" mass="16324">MAAVPLCMVSSFRASLWAVSALRTLKNGGRGCIIGRYGCCQSTTSDRSSTPVLGEACHELDVWGWRIRKILRQWIEMVVRLGMGGDELKDQGNDRPRRWHTSSQTTKKKRATNKVHKGQNYPDDRRKNKIIHVEHNVSGGGGHLR</sequence>
<keyword evidence="2" id="KW-0732">Signal</keyword>
<evidence type="ECO:0000313" key="4">
    <source>
        <dbReference type="Proteomes" id="UP000054166"/>
    </source>
</evidence>
<feature type="chain" id="PRO_5002172397" description="Secreted protein" evidence="2">
    <location>
        <begin position="22"/>
        <end position="145"/>
    </location>
</feature>
<keyword evidence="4" id="KW-1185">Reference proteome</keyword>
<evidence type="ECO:0000256" key="2">
    <source>
        <dbReference type="SAM" id="SignalP"/>
    </source>
</evidence>
<reference evidence="3 4" key="1">
    <citation type="submission" date="2014-04" db="EMBL/GenBank/DDBJ databases">
        <authorList>
            <consortium name="DOE Joint Genome Institute"/>
            <person name="Kuo A."/>
            <person name="Tarkka M."/>
            <person name="Buscot F."/>
            <person name="Kohler A."/>
            <person name="Nagy L.G."/>
            <person name="Floudas D."/>
            <person name="Copeland A."/>
            <person name="Barry K.W."/>
            <person name="Cichocki N."/>
            <person name="Veneault-Fourrey C."/>
            <person name="LaButti K."/>
            <person name="Lindquist E.A."/>
            <person name="Lipzen A."/>
            <person name="Lundell T."/>
            <person name="Morin E."/>
            <person name="Murat C."/>
            <person name="Sun H."/>
            <person name="Tunlid A."/>
            <person name="Henrissat B."/>
            <person name="Grigoriev I.V."/>
            <person name="Hibbett D.S."/>
            <person name="Martin F."/>
            <person name="Nordberg H.P."/>
            <person name="Cantor M.N."/>
            <person name="Hua S.X."/>
        </authorList>
    </citation>
    <scope>NUCLEOTIDE SEQUENCE [LARGE SCALE GENOMIC DNA]</scope>
    <source>
        <strain evidence="3 4">F 1598</strain>
    </source>
</reference>
<feature type="region of interest" description="Disordered" evidence="1">
    <location>
        <begin position="86"/>
        <end position="145"/>
    </location>
</feature>